<dbReference type="CDD" id="cd04818">
    <property type="entry name" value="PA_subtilisin_1"/>
    <property type="match status" value="1"/>
</dbReference>
<evidence type="ECO:0000313" key="4">
    <source>
        <dbReference type="EMBL" id="CAD9263081.1"/>
    </source>
</evidence>
<evidence type="ECO:0000256" key="2">
    <source>
        <dbReference type="ARBA" id="ARBA00023180"/>
    </source>
</evidence>
<evidence type="ECO:0000259" key="3">
    <source>
        <dbReference type="Pfam" id="PF02225"/>
    </source>
</evidence>
<proteinExistence type="predicted"/>
<feature type="domain" description="PA" evidence="3">
    <location>
        <begin position="92"/>
        <end position="173"/>
    </location>
</feature>
<dbReference type="AlphaFoldDB" id="A0A7S1UBY5"/>
<feature type="domain" description="PA" evidence="3">
    <location>
        <begin position="250"/>
        <end position="336"/>
    </location>
</feature>
<keyword evidence="2" id="KW-0325">Glycoprotein</keyword>
<gene>
    <name evidence="4" type="ORF">PPAR1163_LOCUS21464</name>
</gene>
<dbReference type="SUPFAM" id="SSF52025">
    <property type="entry name" value="PA domain"/>
    <property type="match status" value="1"/>
</dbReference>
<evidence type="ECO:0000256" key="1">
    <source>
        <dbReference type="ARBA" id="ARBA00022729"/>
    </source>
</evidence>
<keyword evidence="1" id="KW-0732">Signal</keyword>
<sequence length="411" mass="44465">MQYFLRLKKNDLSIWGMDWGLKLDQIRYLMKRIEELTVIKIIEEEEEDPLLKLRNSLHNGKLSLRHGVANYQFYKAFFGGHLPMKELPVKLVEPLNGCSTPENLAELKDAIAVVSRGDCSFIDKANNVSLAGPGALLYLNSDNQLFRVSAGHITNSKEDPNENTGIEFGVGLVTHEATGVLKAALDAQEEVFGQLVPVQCKGAAECAPILPEEKEVVPYVDSGYLAGDGLDEIEFLTSTFGMPLPTQALPLLQPSNPQGCEALSAPEGGDVSDFAGAWVLVARGGCPFGDKAKHAQDAGARGIVIMDNGDAPLARFATNREDVFIPGLMVTKAAGEGLIDWLGTVAEAKVEVVPSPGAAQAWLDLAALEWPEEKAQINLFKKRQLKEHGDSPDRQAWIKAKAKEVLAAAAA</sequence>
<name>A0A7S1UBY5_9STRA</name>
<reference evidence="4" key="1">
    <citation type="submission" date="2021-01" db="EMBL/GenBank/DDBJ databases">
        <authorList>
            <person name="Corre E."/>
            <person name="Pelletier E."/>
            <person name="Niang G."/>
            <person name="Scheremetjew M."/>
            <person name="Finn R."/>
            <person name="Kale V."/>
            <person name="Holt S."/>
            <person name="Cochrane G."/>
            <person name="Meng A."/>
            <person name="Brown T."/>
            <person name="Cohen L."/>
        </authorList>
    </citation>
    <scope>NUCLEOTIDE SEQUENCE</scope>
    <source>
        <strain evidence="4">CCMP2877</strain>
    </source>
</reference>
<dbReference type="PANTHER" id="PTHR22702:SF1">
    <property type="entry name" value="PROTEASE-ASSOCIATED DOMAIN-CONTAINING PROTEIN 1"/>
    <property type="match status" value="1"/>
</dbReference>
<dbReference type="InterPro" id="IPR046450">
    <property type="entry name" value="PA_dom_sf"/>
</dbReference>
<dbReference type="Pfam" id="PF02225">
    <property type="entry name" value="PA"/>
    <property type="match status" value="2"/>
</dbReference>
<protein>
    <recommendedName>
        <fullName evidence="3">PA domain-containing protein</fullName>
    </recommendedName>
</protein>
<dbReference type="InterPro" id="IPR003137">
    <property type="entry name" value="PA_domain"/>
</dbReference>
<dbReference type="PANTHER" id="PTHR22702">
    <property type="entry name" value="PROTEASE-ASSOCIATED DOMAIN-CONTAINING PROTEIN"/>
    <property type="match status" value="1"/>
</dbReference>
<accession>A0A7S1UBY5</accession>
<dbReference type="Gene3D" id="3.50.30.30">
    <property type="match status" value="2"/>
</dbReference>
<organism evidence="4">
    <name type="scientific">Phaeomonas parva</name>
    <dbReference type="NCBI Taxonomy" id="124430"/>
    <lineage>
        <taxon>Eukaryota</taxon>
        <taxon>Sar</taxon>
        <taxon>Stramenopiles</taxon>
        <taxon>Ochrophyta</taxon>
        <taxon>Pinguiophyceae</taxon>
        <taxon>Pinguiochrysidales</taxon>
        <taxon>Pinguiochrysidaceae</taxon>
        <taxon>Phaeomonas</taxon>
    </lineage>
</organism>
<dbReference type="EMBL" id="HBGJ01033893">
    <property type="protein sequence ID" value="CAD9263081.1"/>
    <property type="molecule type" value="Transcribed_RNA"/>
</dbReference>